<dbReference type="Proteomes" id="UP000792457">
    <property type="component" value="Unassembled WGS sequence"/>
</dbReference>
<dbReference type="Pfam" id="PF09532">
    <property type="entry name" value="FDF"/>
    <property type="match status" value="1"/>
</dbReference>
<dbReference type="InterPro" id="IPR036652">
    <property type="entry name" value="YjeF_N_dom_sf"/>
</dbReference>
<keyword evidence="4" id="KW-0963">Cytoplasm</keyword>
<reference evidence="8" key="2">
    <citation type="submission" date="2017-10" db="EMBL/GenBank/DDBJ databases">
        <title>Ladona fulva Genome sequencing and assembly.</title>
        <authorList>
            <person name="Murali S."/>
            <person name="Richards S."/>
            <person name="Bandaranaike D."/>
            <person name="Bellair M."/>
            <person name="Blankenburg K."/>
            <person name="Chao H."/>
            <person name="Dinh H."/>
            <person name="Doddapaneni H."/>
            <person name="Dugan-Rocha S."/>
            <person name="Elkadiri S."/>
            <person name="Gnanaolivu R."/>
            <person name="Hernandez B."/>
            <person name="Skinner E."/>
            <person name="Javaid M."/>
            <person name="Lee S."/>
            <person name="Li M."/>
            <person name="Ming W."/>
            <person name="Munidasa M."/>
            <person name="Muniz J."/>
            <person name="Nguyen L."/>
            <person name="Hughes D."/>
            <person name="Osuji N."/>
            <person name="Pu L.-L."/>
            <person name="Puazo M."/>
            <person name="Qu C."/>
            <person name="Quiroz J."/>
            <person name="Raj R."/>
            <person name="Weissenberger G."/>
            <person name="Xin Y."/>
            <person name="Zou X."/>
            <person name="Han Y."/>
            <person name="Worley K."/>
            <person name="Muzny D."/>
            <person name="Gibbs R."/>
        </authorList>
    </citation>
    <scope>NUCLEOTIDE SEQUENCE</scope>
    <source>
        <strain evidence="8">Sampled in the wild</strain>
    </source>
</reference>
<feature type="domain" description="DFDF" evidence="7">
    <location>
        <begin position="154"/>
        <end position="190"/>
    </location>
</feature>
<dbReference type="OrthoDB" id="10030313at2759"/>
<comment type="subcellular location">
    <subcellularLocation>
        <location evidence="1">Cytoplasm</location>
        <location evidence="1">P-body</location>
    </subcellularLocation>
</comment>
<dbReference type="EMBL" id="KZ308174">
    <property type="protein sequence ID" value="KAG8223806.1"/>
    <property type="molecule type" value="Genomic_DNA"/>
</dbReference>
<dbReference type="InterPro" id="IPR025609">
    <property type="entry name" value="Lsm14-like_N"/>
</dbReference>
<comment type="caution">
    <text evidence="8">The sequence shown here is derived from an EMBL/GenBank/DDBJ whole genome shotgun (WGS) entry which is preliminary data.</text>
</comment>
<dbReference type="PANTHER" id="PTHR13612:SF0">
    <property type="entry name" value="ENHANCER OF MRNA-DECAPPING PROTEIN 3"/>
    <property type="match status" value="1"/>
</dbReference>
<dbReference type="AlphaFoldDB" id="A0A8K0NVT1"/>
<feature type="compositionally biased region" description="Basic and acidic residues" evidence="5">
    <location>
        <begin position="114"/>
        <end position="124"/>
    </location>
</feature>
<feature type="region of interest" description="Disordered" evidence="5">
    <location>
        <begin position="95"/>
        <end position="143"/>
    </location>
</feature>
<evidence type="ECO:0000313" key="9">
    <source>
        <dbReference type="Proteomes" id="UP000792457"/>
    </source>
</evidence>
<dbReference type="GO" id="GO:0033962">
    <property type="term" value="P:P-body assembly"/>
    <property type="evidence" value="ECO:0007669"/>
    <property type="project" value="TreeGrafter"/>
</dbReference>
<proteinExistence type="inferred from homology"/>
<dbReference type="InterPro" id="IPR019050">
    <property type="entry name" value="FDF_dom"/>
</dbReference>
<organism evidence="8 9">
    <name type="scientific">Ladona fulva</name>
    <name type="common">Scarce chaser dragonfly</name>
    <name type="synonym">Libellula fulva</name>
    <dbReference type="NCBI Taxonomy" id="123851"/>
    <lineage>
        <taxon>Eukaryota</taxon>
        <taxon>Metazoa</taxon>
        <taxon>Ecdysozoa</taxon>
        <taxon>Arthropoda</taxon>
        <taxon>Hexapoda</taxon>
        <taxon>Insecta</taxon>
        <taxon>Pterygota</taxon>
        <taxon>Palaeoptera</taxon>
        <taxon>Odonata</taxon>
        <taxon>Epiprocta</taxon>
        <taxon>Anisoptera</taxon>
        <taxon>Libelluloidea</taxon>
        <taxon>Libellulidae</taxon>
        <taxon>Ladona</taxon>
    </lineage>
</organism>
<dbReference type="PROSITE" id="PS51512">
    <property type="entry name" value="DFDF"/>
    <property type="match status" value="1"/>
</dbReference>
<comment type="similarity">
    <text evidence="2">Belongs to the EDC3 family.</text>
</comment>
<dbReference type="SUPFAM" id="SSF64153">
    <property type="entry name" value="YjeF N-terminal domain-like"/>
    <property type="match status" value="1"/>
</dbReference>
<dbReference type="PROSITE" id="PS51385">
    <property type="entry name" value="YJEF_N"/>
    <property type="match status" value="1"/>
</dbReference>
<dbReference type="CDD" id="cd01737">
    <property type="entry name" value="LSm16_N"/>
    <property type="match status" value="1"/>
</dbReference>
<evidence type="ECO:0000259" key="7">
    <source>
        <dbReference type="PROSITE" id="PS51512"/>
    </source>
</evidence>
<dbReference type="Pfam" id="PF12701">
    <property type="entry name" value="LSM14"/>
    <property type="match status" value="1"/>
</dbReference>
<dbReference type="Gene3D" id="3.40.50.10260">
    <property type="entry name" value="YjeF N-terminal domain"/>
    <property type="match status" value="1"/>
</dbReference>
<dbReference type="Pfam" id="PF03853">
    <property type="entry name" value="YjeF_N"/>
    <property type="match status" value="1"/>
</dbReference>
<dbReference type="InterPro" id="IPR025762">
    <property type="entry name" value="DFDF"/>
</dbReference>
<evidence type="ECO:0000256" key="2">
    <source>
        <dbReference type="ARBA" id="ARBA00006610"/>
    </source>
</evidence>
<evidence type="ECO:0000313" key="8">
    <source>
        <dbReference type="EMBL" id="KAG8223806.1"/>
    </source>
</evidence>
<dbReference type="PANTHER" id="PTHR13612">
    <property type="entry name" value="ENHANCER OF MRNA-DECAPPING PROTEIN 3"/>
    <property type="match status" value="1"/>
</dbReference>
<keyword evidence="9" id="KW-1185">Reference proteome</keyword>
<reference evidence="8" key="1">
    <citation type="submission" date="2013-04" db="EMBL/GenBank/DDBJ databases">
        <authorList>
            <person name="Qu J."/>
            <person name="Murali S.C."/>
            <person name="Bandaranaike D."/>
            <person name="Bellair M."/>
            <person name="Blankenburg K."/>
            <person name="Chao H."/>
            <person name="Dinh H."/>
            <person name="Doddapaneni H."/>
            <person name="Downs B."/>
            <person name="Dugan-Rocha S."/>
            <person name="Elkadiri S."/>
            <person name="Gnanaolivu R.D."/>
            <person name="Hernandez B."/>
            <person name="Javaid M."/>
            <person name="Jayaseelan J.C."/>
            <person name="Lee S."/>
            <person name="Li M."/>
            <person name="Ming W."/>
            <person name="Munidasa M."/>
            <person name="Muniz J."/>
            <person name="Nguyen L."/>
            <person name="Ongeri F."/>
            <person name="Osuji N."/>
            <person name="Pu L.-L."/>
            <person name="Puazo M."/>
            <person name="Qu C."/>
            <person name="Quiroz J."/>
            <person name="Raj R."/>
            <person name="Weissenberger G."/>
            <person name="Xin Y."/>
            <person name="Zou X."/>
            <person name="Han Y."/>
            <person name="Richards S."/>
            <person name="Worley K."/>
            <person name="Muzny D."/>
            <person name="Gibbs R."/>
        </authorList>
    </citation>
    <scope>NUCLEOTIDE SEQUENCE</scope>
    <source>
        <strain evidence="8">Sampled in the wild</strain>
    </source>
</reference>
<sequence>MRLKTSKMSESWIGYSVSINCGEGLGTYQGLIVGVDAKEQTITLAKVFQNGMPHSSANVTLSATVIKDLRIIDVSSDPPVTSTVSVTKPSVKRLGRSVSESLSSNKNHSPVVESARKTVEESLSRHHAVPEGNRTPSKKDRFRNRWTDKNEACFGTHIDTSMDQEFDFEKNLALFNKQAVFDEINAAQKPDIVRQADSNRQPLLFRHDENIIGSAPIIYKQVVVPTPDVKEYVTDSGLVVPSLTADLRDRLFAAAERLGLSVERQTELFGRAATEIALQLLGGSHRLNPQNVHQWPTVVALCGAHRQGAAGINCARQLASHGVRTLVYIPDSQRIPSFVSAELALYRATRNSVVSNVKDLPSVAVDLIILALEGHVAPLMTPSSSNGGHSPSSQRTFTLPQAWKQSASSSLSTMSLQNSSSFAPVAGWAHENRATVLALDPPASGTGVGTKVSLAPVLPLSHSSDNGKIYLCNLGYPVGVFQEVGIKYKSPFGPKFVIPLYPNDV</sequence>
<feature type="compositionally biased region" description="Polar residues" evidence="5">
    <location>
        <begin position="98"/>
        <end position="108"/>
    </location>
</feature>
<dbReference type="GO" id="GO:0000932">
    <property type="term" value="C:P-body"/>
    <property type="evidence" value="ECO:0007669"/>
    <property type="project" value="UniProtKB-SubCell"/>
</dbReference>
<accession>A0A8K0NVT1</accession>
<dbReference type="InterPro" id="IPR004443">
    <property type="entry name" value="YjeF_N_dom"/>
</dbReference>
<evidence type="ECO:0000256" key="3">
    <source>
        <dbReference type="ARBA" id="ARBA00015797"/>
    </source>
</evidence>
<protein>
    <recommendedName>
        <fullName evidence="3">Enhancer of mRNA-decapping protein 3</fullName>
    </recommendedName>
</protein>
<dbReference type="GO" id="GO:0003729">
    <property type="term" value="F:mRNA binding"/>
    <property type="evidence" value="ECO:0007669"/>
    <property type="project" value="InterPro"/>
</dbReference>
<evidence type="ECO:0000256" key="1">
    <source>
        <dbReference type="ARBA" id="ARBA00004201"/>
    </source>
</evidence>
<gene>
    <name evidence="8" type="ORF">J437_LFUL001404</name>
</gene>
<dbReference type="SMART" id="SM01271">
    <property type="entry name" value="LSM14"/>
    <property type="match status" value="1"/>
</dbReference>
<dbReference type="InterPro" id="IPR034107">
    <property type="entry name" value="Lsm16_N"/>
</dbReference>
<dbReference type="GO" id="GO:0031087">
    <property type="term" value="P:deadenylation-independent decapping of nuclear-transcribed mRNA"/>
    <property type="evidence" value="ECO:0007669"/>
    <property type="project" value="InterPro"/>
</dbReference>
<feature type="domain" description="YjeF N-terminal" evidence="6">
    <location>
        <begin position="247"/>
        <end position="482"/>
    </location>
</feature>
<name>A0A8K0NVT1_LADFU</name>
<evidence type="ECO:0000259" key="6">
    <source>
        <dbReference type="PROSITE" id="PS51385"/>
    </source>
</evidence>
<evidence type="ECO:0000256" key="4">
    <source>
        <dbReference type="ARBA" id="ARBA00022490"/>
    </source>
</evidence>
<evidence type="ECO:0000256" key="5">
    <source>
        <dbReference type="SAM" id="MobiDB-lite"/>
    </source>
</evidence>
<dbReference type="Gene3D" id="2.30.30.100">
    <property type="match status" value="1"/>
</dbReference>
<dbReference type="SMART" id="SM01199">
    <property type="entry name" value="FDF"/>
    <property type="match status" value="1"/>
</dbReference>